<gene>
    <name evidence="1" type="ORF">cd4_097</name>
</gene>
<evidence type="ECO:0000313" key="1">
    <source>
        <dbReference type="EMBL" id="QXP45413.1"/>
    </source>
</evidence>
<keyword evidence="2" id="KW-1185">Reference proteome</keyword>
<name>A0AAE7SQT5_9CAUD</name>
<protein>
    <submittedName>
        <fullName evidence="1">Uncharacterized protein</fullName>
    </submittedName>
</protein>
<dbReference type="Proteomes" id="UP000828872">
    <property type="component" value="Segment"/>
</dbReference>
<organism evidence="1 2">
    <name type="scientific">Carnobacterium phage cd4</name>
    <dbReference type="NCBI Taxonomy" id="2849246"/>
    <lineage>
        <taxon>Viruses</taxon>
        <taxon>Duplodnaviria</taxon>
        <taxon>Heunggongvirae</taxon>
        <taxon>Uroviricota</taxon>
        <taxon>Caudoviricetes</taxon>
        <taxon>Carnodivirus</taxon>
        <taxon>Carnodivirus cd4-like</taxon>
    </lineage>
</organism>
<reference evidence="1 2" key="1">
    <citation type="journal article" date="2021" name="Microbiol. Resour. Announc.">
        <title>Genome Sequences of Bacteriophages cd2, cd3, and cd4, which Specifically Target Carnobacterium divergens.</title>
        <authorList>
            <person name="Zhang P."/>
            <person name="Britton A.P."/>
            <person name="Visser K.A."/>
            <person name="Welke C.A."/>
            <person name="Wassink H."/>
            <person name="Prins E."/>
            <person name="Yang X."/>
            <person name="Martin-Visscher L.A."/>
        </authorList>
    </citation>
    <scope>NUCLEOTIDE SEQUENCE [LARGE SCALE GENOMIC DNA]</scope>
    <source>
        <strain evidence="2">cd4</strain>
    </source>
</reference>
<sequence length="29" mass="3336">MRLIKPLKLRGYKLTQGYTKPRLNLYGGG</sequence>
<proteinExistence type="predicted"/>
<accession>A0AAE7SQT5</accession>
<evidence type="ECO:0000313" key="2">
    <source>
        <dbReference type="Proteomes" id="UP000828872"/>
    </source>
</evidence>
<dbReference type="EMBL" id="MZ399596">
    <property type="protein sequence ID" value="QXP45413.1"/>
    <property type="molecule type" value="Genomic_DNA"/>
</dbReference>